<accession>A0A200HQ84</accession>
<dbReference type="Proteomes" id="UP000196503">
    <property type="component" value="Unassembled WGS sequence"/>
</dbReference>
<dbReference type="AlphaFoldDB" id="A0A200HQ84"/>
<evidence type="ECO:0000313" key="1">
    <source>
        <dbReference type="EMBL" id="OUZ14874.1"/>
    </source>
</evidence>
<reference evidence="1 2" key="1">
    <citation type="submission" date="2017-05" db="EMBL/GenBank/DDBJ databases">
        <title>The Genome Sequence of Enterococcus faecium 2D5_DIV0622.</title>
        <authorList>
            <consortium name="The Broad Institute Genomics Platform"/>
            <consortium name="The Broad Institute Genomic Center for Infectious Diseases"/>
            <person name="Earl A."/>
            <person name="Manson A."/>
            <person name="Schwartman J."/>
            <person name="Gilmore M."/>
            <person name="Abouelleil A."/>
            <person name="Cao P."/>
            <person name="Chapman S."/>
            <person name="Cusick C."/>
            <person name="Shea T."/>
            <person name="Young S."/>
            <person name="Neafsey D."/>
            <person name="Nusbaum C."/>
            <person name="Birren B."/>
        </authorList>
    </citation>
    <scope>NUCLEOTIDE SEQUENCE [LARGE SCALE GENOMIC DNA]</scope>
    <source>
        <strain evidence="1 2">2D5_DIV0622</strain>
    </source>
</reference>
<dbReference type="EMBL" id="NIBL01000003">
    <property type="protein sequence ID" value="OUZ14874.1"/>
    <property type="molecule type" value="Genomic_DNA"/>
</dbReference>
<evidence type="ECO:0000313" key="2">
    <source>
        <dbReference type="Proteomes" id="UP000196503"/>
    </source>
</evidence>
<protein>
    <submittedName>
        <fullName evidence="1">Uncharacterized protein</fullName>
    </submittedName>
</protein>
<name>A0A200HQ84_9ENTE</name>
<organism evidence="1 2">
    <name type="scientific">Enterococcus cecorum</name>
    <dbReference type="NCBI Taxonomy" id="44008"/>
    <lineage>
        <taxon>Bacteria</taxon>
        <taxon>Bacillati</taxon>
        <taxon>Bacillota</taxon>
        <taxon>Bacilli</taxon>
        <taxon>Lactobacillales</taxon>
        <taxon>Enterococcaceae</taxon>
        <taxon>Enterococcus</taxon>
    </lineage>
</organism>
<comment type="caution">
    <text evidence="1">The sequence shown here is derived from an EMBL/GenBank/DDBJ whole genome shotgun (WGS) entry which is preliminary data.</text>
</comment>
<sequence length="127" mass="14761">MLFINAKGTKGEVSSDLAGIIDVMNQKPNQTNSLASKLMKEIDYYNQNPEKRRELMDYETRLKDERLIGIKEGRIEERNRNARNIIIAFKANDAAPSFIFQFVKSAFKDDLTDEEIQQMIDEVEERN</sequence>
<gene>
    <name evidence="1" type="ORF">A5869_001980</name>
</gene>
<proteinExistence type="predicted"/>